<gene>
    <name evidence="3" type="ORF">DT603_13910</name>
</gene>
<protein>
    <submittedName>
        <fullName evidence="3">Peptidase M15</fullName>
    </submittedName>
</protein>
<feature type="domain" description="Peptidase M15A C-terminal" evidence="2">
    <location>
        <begin position="109"/>
        <end position="177"/>
    </location>
</feature>
<dbReference type="RefSeq" id="WP_162350594.1">
    <property type="nucleotide sequence ID" value="NZ_QOVG01000010.1"/>
</dbReference>
<evidence type="ECO:0000313" key="4">
    <source>
        <dbReference type="Proteomes" id="UP001429354"/>
    </source>
</evidence>
<evidence type="ECO:0000256" key="1">
    <source>
        <dbReference type="SAM" id="SignalP"/>
    </source>
</evidence>
<sequence>MKRGLPRAARCPLLFSLLLVSGPQLAADDGFRQWATPRSAMVTEYQQFLDRRQLGHVAPMRFLLRSARMWRDCGASEFALAPKVQWTNIVPTLRVVSALQAAGMVDAKRVASGYRDGALNRCAGGSARSRHVLNNALDFDLAASPDNVARLCHYWRSKGPALKLGLGFYTNTRIHLDTSGFRTWGADHTHKTSLCNQSS</sequence>
<feature type="chain" id="PRO_5046796067" evidence="1">
    <location>
        <begin position="27"/>
        <end position="199"/>
    </location>
</feature>
<dbReference type="InterPro" id="IPR009045">
    <property type="entry name" value="Zn_M74/Hedgehog-like"/>
</dbReference>
<reference evidence="3 4" key="1">
    <citation type="submission" date="2018-07" db="EMBL/GenBank/DDBJ databases">
        <title>Whole genome Sequencing of Pseudoxanthomonas gei KCTC 32298 (T).</title>
        <authorList>
            <person name="Kumar S."/>
            <person name="Bansal K."/>
            <person name="Kaur A."/>
            <person name="Patil P."/>
            <person name="Sharma S."/>
            <person name="Patil P.B."/>
        </authorList>
    </citation>
    <scope>NUCLEOTIDE SEQUENCE [LARGE SCALE GENOMIC DNA]</scope>
    <source>
        <strain evidence="3 4">KCTC 32298</strain>
    </source>
</reference>
<accession>A0ABX0AEA3</accession>
<organism evidence="3 4">
    <name type="scientific">Pseudoxanthomonas gei</name>
    <dbReference type="NCBI Taxonomy" id="1383030"/>
    <lineage>
        <taxon>Bacteria</taxon>
        <taxon>Pseudomonadati</taxon>
        <taxon>Pseudomonadota</taxon>
        <taxon>Gammaproteobacteria</taxon>
        <taxon>Lysobacterales</taxon>
        <taxon>Lysobacteraceae</taxon>
        <taxon>Pseudoxanthomonas</taxon>
    </lineage>
</organism>
<name>A0ABX0AEA3_9GAMM</name>
<evidence type="ECO:0000259" key="2">
    <source>
        <dbReference type="Pfam" id="PF08291"/>
    </source>
</evidence>
<keyword evidence="4" id="KW-1185">Reference proteome</keyword>
<dbReference type="Pfam" id="PF08291">
    <property type="entry name" value="Peptidase_M15_3"/>
    <property type="match status" value="1"/>
</dbReference>
<feature type="signal peptide" evidence="1">
    <location>
        <begin position="1"/>
        <end position="26"/>
    </location>
</feature>
<dbReference type="InterPro" id="IPR013230">
    <property type="entry name" value="Peptidase_M15A_C"/>
</dbReference>
<dbReference type="Gene3D" id="3.30.1380.10">
    <property type="match status" value="1"/>
</dbReference>
<keyword evidence="1" id="KW-0732">Signal</keyword>
<dbReference type="SUPFAM" id="SSF55166">
    <property type="entry name" value="Hedgehog/DD-peptidase"/>
    <property type="match status" value="1"/>
</dbReference>
<proteinExistence type="predicted"/>
<dbReference type="EMBL" id="QOVG01000010">
    <property type="protein sequence ID" value="NDK39935.1"/>
    <property type="molecule type" value="Genomic_DNA"/>
</dbReference>
<dbReference type="Proteomes" id="UP001429354">
    <property type="component" value="Unassembled WGS sequence"/>
</dbReference>
<evidence type="ECO:0000313" key="3">
    <source>
        <dbReference type="EMBL" id="NDK39935.1"/>
    </source>
</evidence>
<comment type="caution">
    <text evidence="3">The sequence shown here is derived from an EMBL/GenBank/DDBJ whole genome shotgun (WGS) entry which is preliminary data.</text>
</comment>